<proteinExistence type="predicted"/>
<name>A0A6N6JF34_9RHOB</name>
<evidence type="ECO:0000313" key="4">
    <source>
        <dbReference type="Proteomes" id="UP000436822"/>
    </source>
</evidence>
<evidence type="ECO:0000256" key="1">
    <source>
        <dbReference type="SAM" id="MobiDB-lite"/>
    </source>
</evidence>
<dbReference type="RefSeq" id="WP_159804794.1">
    <property type="nucleotide sequence ID" value="NZ_BLJE01000001.1"/>
</dbReference>
<dbReference type="Proteomes" id="UP000436822">
    <property type="component" value="Unassembled WGS sequence"/>
</dbReference>
<keyword evidence="4" id="KW-1185">Reference proteome</keyword>
<gene>
    <name evidence="3" type="ORF">KIN_09820</name>
</gene>
<evidence type="ECO:0000256" key="2">
    <source>
        <dbReference type="SAM" id="Phobius"/>
    </source>
</evidence>
<reference evidence="3 4" key="1">
    <citation type="submission" date="2019-12" db="EMBL/GenBank/DDBJ databases">
        <title>Litoreibacter badius sp. nov., a novel bacteriochlorophyll a-containing bacterium in the genus Litoreibacter.</title>
        <authorList>
            <person name="Kanamuro M."/>
            <person name="Takabe Y."/>
            <person name="Mori K."/>
            <person name="Takaichi S."/>
            <person name="Hanada S."/>
        </authorList>
    </citation>
    <scope>NUCLEOTIDE SEQUENCE [LARGE SCALE GENOMIC DNA]</scope>
    <source>
        <strain evidence="3 4">K6</strain>
    </source>
</reference>
<keyword evidence="2" id="KW-0812">Transmembrane</keyword>
<dbReference type="EMBL" id="BLJE01000001">
    <property type="protein sequence ID" value="GFE63908.1"/>
    <property type="molecule type" value="Genomic_DNA"/>
</dbReference>
<accession>A0A6N6JF34</accession>
<keyword evidence="2" id="KW-0472">Membrane</keyword>
<feature type="compositionally biased region" description="Low complexity" evidence="1">
    <location>
        <begin position="47"/>
        <end position="71"/>
    </location>
</feature>
<organism evidence="3 4">
    <name type="scientific">Litoreibacter roseus</name>
    <dbReference type="NCBI Taxonomy" id="2601869"/>
    <lineage>
        <taxon>Bacteria</taxon>
        <taxon>Pseudomonadati</taxon>
        <taxon>Pseudomonadota</taxon>
        <taxon>Alphaproteobacteria</taxon>
        <taxon>Rhodobacterales</taxon>
        <taxon>Roseobacteraceae</taxon>
        <taxon>Litoreibacter</taxon>
    </lineage>
</organism>
<keyword evidence="2" id="KW-1133">Transmembrane helix</keyword>
<comment type="caution">
    <text evidence="3">The sequence shown here is derived from an EMBL/GenBank/DDBJ whole genome shotgun (WGS) entry which is preliminary data.</text>
</comment>
<protein>
    <submittedName>
        <fullName evidence="3">Uncharacterized protein</fullName>
    </submittedName>
</protein>
<feature type="region of interest" description="Disordered" evidence="1">
    <location>
        <begin position="40"/>
        <end position="71"/>
    </location>
</feature>
<sequence>MADYTTHDDGIGAKGLIVALVLIALFIFALVFLGSGSPDLNQTGTIPPQETAPAATTEAPAPADVPAAPAD</sequence>
<dbReference type="AlphaFoldDB" id="A0A6N6JF34"/>
<feature type="transmembrane region" description="Helical" evidence="2">
    <location>
        <begin position="12"/>
        <end position="33"/>
    </location>
</feature>
<evidence type="ECO:0000313" key="3">
    <source>
        <dbReference type="EMBL" id="GFE63908.1"/>
    </source>
</evidence>